<gene>
    <name evidence="1" type="ORF">CE139_08480</name>
</gene>
<reference evidence="1 2" key="1">
    <citation type="submission" date="2017-06" db="EMBL/GenBank/DDBJ databases">
        <title>Evolution towards high GC content and high-temperature stress adaptation in endophytic Pseudomonas oryzihabitans impacted its plant-growth promoting traits.</title>
        <authorList>
            <person name="Nascimento F.X."/>
        </authorList>
    </citation>
    <scope>NUCLEOTIDE SEQUENCE [LARGE SCALE GENOMIC DNA]</scope>
    <source>
        <strain evidence="1 2">MS8</strain>
    </source>
</reference>
<dbReference type="STRING" id="47885.APT59_05125"/>
<dbReference type="Proteomes" id="UP000250579">
    <property type="component" value="Chromosome"/>
</dbReference>
<dbReference type="EMBL" id="CP022198">
    <property type="protein sequence ID" value="AXA65847.1"/>
    <property type="molecule type" value="Genomic_DNA"/>
</dbReference>
<accession>A0A2Z5A5I9</accession>
<sequence>MGLRAFVKGIRITMTVRSYLSPLLAPLLALLVLVPAPARAVDGYAGIAFGTDQKAFLAKKLCTFQPRKIDVVGVEYFECADLTFAGEKVEAGAFFIDGRFLRLSIVTPLAQSFLIAEGLTQKYGKPSSQSSAAAFERLTQDDNAQAYLAFDHDTIVYKFSAQAARKKQVLLIYTSPRYEPLLKEKQLQFVKDSL</sequence>
<dbReference type="AlphaFoldDB" id="A0A2Z5A5I9"/>
<evidence type="ECO:0000313" key="2">
    <source>
        <dbReference type="Proteomes" id="UP000250579"/>
    </source>
</evidence>
<organism evidence="1 2">
    <name type="scientific">Pseudomonas oryzihabitans</name>
    <dbReference type="NCBI Taxonomy" id="47885"/>
    <lineage>
        <taxon>Bacteria</taxon>
        <taxon>Pseudomonadati</taxon>
        <taxon>Pseudomonadota</taxon>
        <taxon>Gammaproteobacteria</taxon>
        <taxon>Pseudomonadales</taxon>
        <taxon>Pseudomonadaceae</taxon>
        <taxon>Pseudomonas</taxon>
    </lineage>
</organism>
<proteinExistence type="predicted"/>
<protein>
    <submittedName>
        <fullName evidence="1">Uncharacterized protein</fullName>
    </submittedName>
</protein>
<evidence type="ECO:0000313" key="1">
    <source>
        <dbReference type="EMBL" id="AXA65847.1"/>
    </source>
</evidence>
<name>A0A2Z5A5I9_9PSED</name>